<name>A0A9D4JWZ1_DREPO</name>
<reference evidence="2" key="2">
    <citation type="submission" date="2020-11" db="EMBL/GenBank/DDBJ databases">
        <authorList>
            <person name="McCartney M.A."/>
            <person name="Auch B."/>
            <person name="Kono T."/>
            <person name="Mallez S."/>
            <person name="Becker A."/>
            <person name="Gohl D.M."/>
            <person name="Silverstein K.A.T."/>
            <person name="Koren S."/>
            <person name="Bechman K.B."/>
            <person name="Herman A."/>
            <person name="Abrahante J.E."/>
            <person name="Garbe J."/>
        </authorList>
    </citation>
    <scope>NUCLEOTIDE SEQUENCE</scope>
    <source>
        <strain evidence="2">Duluth1</strain>
        <tissue evidence="2">Whole animal</tissue>
    </source>
</reference>
<gene>
    <name evidence="2" type="ORF">DPMN_127960</name>
</gene>
<sequence length="52" mass="6173">MGESTRHKCSREVECVFSFLGQQLERAHRDRDESHPQKIFLNTSPKNQQAEW</sequence>
<evidence type="ECO:0000256" key="1">
    <source>
        <dbReference type="SAM" id="MobiDB-lite"/>
    </source>
</evidence>
<protein>
    <submittedName>
        <fullName evidence="2">Uncharacterized protein</fullName>
    </submittedName>
</protein>
<proteinExistence type="predicted"/>
<dbReference type="AlphaFoldDB" id="A0A9D4JWZ1"/>
<organism evidence="2 3">
    <name type="scientific">Dreissena polymorpha</name>
    <name type="common">Zebra mussel</name>
    <name type="synonym">Mytilus polymorpha</name>
    <dbReference type="NCBI Taxonomy" id="45954"/>
    <lineage>
        <taxon>Eukaryota</taxon>
        <taxon>Metazoa</taxon>
        <taxon>Spiralia</taxon>
        <taxon>Lophotrochozoa</taxon>
        <taxon>Mollusca</taxon>
        <taxon>Bivalvia</taxon>
        <taxon>Autobranchia</taxon>
        <taxon>Heteroconchia</taxon>
        <taxon>Euheterodonta</taxon>
        <taxon>Imparidentia</taxon>
        <taxon>Neoheterodontei</taxon>
        <taxon>Myida</taxon>
        <taxon>Dreissenoidea</taxon>
        <taxon>Dreissenidae</taxon>
        <taxon>Dreissena</taxon>
    </lineage>
</organism>
<reference evidence="2" key="1">
    <citation type="journal article" date="2019" name="bioRxiv">
        <title>The Genome of the Zebra Mussel, Dreissena polymorpha: A Resource for Invasive Species Research.</title>
        <authorList>
            <person name="McCartney M.A."/>
            <person name="Auch B."/>
            <person name="Kono T."/>
            <person name="Mallez S."/>
            <person name="Zhang Y."/>
            <person name="Obille A."/>
            <person name="Becker A."/>
            <person name="Abrahante J.E."/>
            <person name="Garbe J."/>
            <person name="Badalamenti J.P."/>
            <person name="Herman A."/>
            <person name="Mangelson H."/>
            <person name="Liachko I."/>
            <person name="Sullivan S."/>
            <person name="Sone E.D."/>
            <person name="Koren S."/>
            <person name="Silverstein K.A.T."/>
            <person name="Beckman K.B."/>
            <person name="Gohl D.M."/>
        </authorList>
    </citation>
    <scope>NUCLEOTIDE SEQUENCE</scope>
    <source>
        <strain evidence="2">Duluth1</strain>
        <tissue evidence="2">Whole animal</tissue>
    </source>
</reference>
<feature type="region of interest" description="Disordered" evidence="1">
    <location>
        <begin position="26"/>
        <end position="52"/>
    </location>
</feature>
<accession>A0A9D4JWZ1</accession>
<keyword evidence="3" id="KW-1185">Reference proteome</keyword>
<comment type="caution">
    <text evidence="2">The sequence shown here is derived from an EMBL/GenBank/DDBJ whole genome shotgun (WGS) entry which is preliminary data.</text>
</comment>
<dbReference type="EMBL" id="JAIWYP010000005">
    <property type="protein sequence ID" value="KAH3826069.1"/>
    <property type="molecule type" value="Genomic_DNA"/>
</dbReference>
<evidence type="ECO:0000313" key="3">
    <source>
        <dbReference type="Proteomes" id="UP000828390"/>
    </source>
</evidence>
<feature type="compositionally biased region" description="Basic and acidic residues" evidence="1">
    <location>
        <begin position="26"/>
        <end position="36"/>
    </location>
</feature>
<feature type="compositionally biased region" description="Polar residues" evidence="1">
    <location>
        <begin position="40"/>
        <end position="52"/>
    </location>
</feature>
<evidence type="ECO:0000313" key="2">
    <source>
        <dbReference type="EMBL" id="KAH3826069.1"/>
    </source>
</evidence>
<dbReference type="Proteomes" id="UP000828390">
    <property type="component" value="Unassembled WGS sequence"/>
</dbReference>